<name>A0AB72ZBD1_LISIO</name>
<evidence type="ECO:0000256" key="7">
    <source>
        <dbReference type="SAM" id="Phobius"/>
    </source>
</evidence>
<reference evidence="8 9" key="1">
    <citation type="submission" date="2011-08" db="EMBL/GenBank/DDBJ databases">
        <authorList>
            <person name="Weinstock G."/>
            <person name="Sodergren E."/>
            <person name="Clifton S."/>
            <person name="Fulton L."/>
            <person name="Fulton B."/>
            <person name="Courtney L."/>
            <person name="Fronick C."/>
            <person name="Harrison M."/>
            <person name="Strong C."/>
            <person name="Farmer C."/>
            <person name="Delahaunty K."/>
            <person name="Markovic C."/>
            <person name="Hall O."/>
            <person name="Minx P."/>
            <person name="Tomlinson C."/>
            <person name="Mitreva M."/>
            <person name="Hou S."/>
            <person name="Chen J."/>
            <person name="Wollam A."/>
            <person name="Pepin K.H."/>
            <person name="Johnson M."/>
            <person name="Bhonagiri V."/>
            <person name="Zhang X."/>
            <person name="Suruliraj S."/>
            <person name="Warren W."/>
            <person name="Chinwalla A."/>
            <person name="Mardis E.R."/>
            <person name="Wilson R.K."/>
        </authorList>
    </citation>
    <scope>NUCLEOTIDE SEQUENCE [LARGE SCALE GENOMIC DNA]</scope>
    <source>
        <strain evidence="8 9">ATCC 33091</strain>
    </source>
</reference>
<keyword evidence="5 7" id="KW-1133">Transmembrane helix</keyword>
<dbReference type="InterPro" id="IPR016991">
    <property type="entry name" value="UCP032178"/>
</dbReference>
<dbReference type="PANTHER" id="PTHR35791">
    <property type="entry name" value="UPF0754 MEMBRANE PROTEIN YHEB"/>
    <property type="match status" value="1"/>
</dbReference>
<gene>
    <name evidence="8" type="ORF">HMPREF0557_00693</name>
</gene>
<organism evidence="8 9">
    <name type="scientific">Listeria innocua ATCC 33091</name>
    <dbReference type="NCBI Taxonomy" id="1002366"/>
    <lineage>
        <taxon>Bacteria</taxon>
        <taxon>Bacillati</taxon>
        <taxon>Bacillota</taxon>
        <taxon>Bacilli</taxon>
        <taxon>Bacillales</taxon>
        <taxon>Listeriaceae</taxon>
        <taxon>Listeria</taxon>
    </lineage>
</organism>
<evidence type="ECO:0000256" key="2">
    <source>
        <dbReference type="ARBA" id="ARBA00008053"/>
    </source>
</evidence>
<comment type="subcellular location">
    <subcellularLocation>
        <location evidence="1">Cell membrane</location>
        <topology evidence="1">Multi-pass membrane protein</topology>
    </subcellularLocation>
</comment>
<feature type="transmembrane region" description="Helical" evidence="7">
    <location>
        <begin position="6"/>
        <end position="29"/>
    </location>
</feature>
<keyword evidence="4 7" id="KW-0812">Transmembrane</keyword>
<keyword evidence="6 7" id="KW-0472">Membrane</keyword>
<dbReference type="PIRSF" id="PIRSF032178">
    <property type="entry name" value="UCP032178"/>
    <property type="match status" value="1"/>
</dbReference>
<dbReference type="Proteomes" id="UP000003597">
    <property type="component" value="Unassembled WGS sequence"/>
</dbReference>
<dbReference type="GO" id="GO:0005886">
    <property type="term" value="C:plasma membrane"/>
    <property type="evidence" value="ECO:0007669"/>
    <property type="project" value="UniProtKB-SubCell"/>
</dbReference>
<comment type="similarity">
    <text evidence="2">Belongs to the UPF0754 family.</text>
</comment>
<evidence type="ECO:0000256" key="5">
    <source>
        <dbReference type="ARBA" id="ARBA00022989"/>
    </source>
</evidence>
<evidence type="ECO:0000256" key="1">
    <source>
        <dbReference type="ARBA" id="ARBA00004651"/>
    </source>
</evidence>
<evidence type="ECO:0000313" key="9">
    <source>
        <dbReference type="Proteomes" id="UP000003597"/>
    </source>
</evidence>
<dbReference type="Pfam" id="PF04286">
    <property type="entry name" value="DUF445"/>
    <property type="match status" value="1"/>
</dbReference>
<dbReference type="AlphaFoldDB" id="A0AB72ZBD1"/>
<keyword evidence="9" id="KW-1185">Reference proteome</keyword>
<evidence type="ECO:0000256" key="3">
    <source>
        <dbReference type="ARBA" id="ARBA00022475"/>
    </source>
</evidence>
<accession>A0AB72ZBD1</accession>
<dbReference type="InterPro" id="IPR007383">
    <property type="entry name" value="DUF445"/>
</dbReference>
<proteinExistence type="inferred from homology"/>
<keyword evidence="3" id="KW-1003">Cell membrane</keyword>
<evidence type="ECO:0000256" key="4">
    <source>
        <dbReference type="ARBA" id="ARBA00022692"/>
    </source>
</evidence>
<dbReference type="PANTHER" id="PTHR35791:SF1">
    <property type="entry name" value="UPF0754 MEMBRANE PROTEIN YHEB"/>
    <property type="match status" value="1"/>
</dbReference>
<feature type="transmembrane region" description="Helical" evidence="7">
    <location>
        <begin position="358"/>
        <end position="379"/>
    </location>
</feature>
<evidence type="ECO:0008006" key="10">
    <source>
        <dbReference type="Google" id="ProtNLM"/>
    </source>
</evidence>
<dbReference type="EMBL" id="AGCN01000014">
    <property type="protein sequence ID" value="EHN62139.1"/>
    <property type="molecule type" value="Genomic_DNA"/>
</dbReference>
<sequence length="380" mass="43601">MQNMSVLFTILLMAVIGGFIGAMTNYIAIRMLFRPYKAIYLFNKRLPFTPGLIPKRRDELAEHIGKVVVSHLLTEDAIRARLLDENLQREVTETITKMFHEKMKLETTTNELLHHLGYENAEVRSISWLERTLEIEISRFLTTKQSTQMSELIPSMLENELTKKLPHVTDRITSKMSVFIASEAGKIQIKQMLQKFFEEHGKMGSMARMFINIDSFSEKIQQEGLKLINQEDTKNIINQLLTTEWHNFEAKELQELIPTEKQAHLAGQLTSEIIQAVPHEKLFNQPIQGILRNYESAITEKMIPFAVERMLDFVATHSAEIVERMDLAKLVETQIATFSLPEIEKLVVEISGRELKMITYLGGILGGFIGIIQGILAMWI</sequence>
<evidence type="ECO:0000256" key="6">
    <source>
        <dbReference type="ARBA" id="ARBA00023136"/>
    </source>
</evidence>
<evidence type="ECO:0000313" key="8">
    <source>
        <dbReference type="EMBL" id="EHN62139.1"/>
    </source>
</evidence>
<comment type="caution">
    <text evidence="8">The sequence shown here is derived from an EMBL/GenBank/DDBJ whole genome shotgun (WGS) entry which is preliminary data.</text>
</comment>
<protein>
    <recommendedName>
        <fullName evidence="10">DUF445 domain-containing protein</fullName>
    </recommendedName>
</protein>